<feature type="compositionally biased region" description="Basic and acidic residues" evidence="1">
    <location>
        <begin position="167"/>
        <end position="177"/>
    </location>
</feature>
<dbReference type="InParanoid" id="A0A6I8V9V7"/>
<evidence type="ECO:0000256" key="1">
    <source>
        <dbReference type="SAM" id="MobiDB-lite"/>
    </source>
</evidence>
<feature type="region of interest" description="Disordered" evidence="1">
    <location>
        <begin position="1226"/>
        <end position="1245"/>
    </location>
</feature>
<dbReference type="RefSeq" id="XP_015036790.2">
    <property type="nucleotide sequence ID" value="XM_015181304.2"/>
</dbReference>
<gene>
    <name evidence="3" type="primary">ms(2)34Fe</name>
</gene>
<proteinExistence type="predicted"/>
<reference evidence="3" key="1">
    <citation type="submission" date="2025-08" db="UniProtKB">
        <authorList>
            <consortium name="RefSeq"/>
        </authorList>
    </citation>
    <scope>IDENTIFICATION</scope>
    <source>
        <strain evidence="3">MV-25-SWS-2005</strain>
        <tissue evidence="3">Whole body</tissue>
    </source>
</reference>
<feature type="compositionally biased region" description="Polar residues" evidence="1">
    <location>
        <begin position="147"/>
        <end position="162"/>
    </location>
</feature>
<accession>A0A6I8V9V7</accession>
<feature type="region of interest" description="Disordered" evidence="1">
    <location>
        <begin position="132"/>
        <end position="177"/>
    </location>
</feature>
<protein>
    <submittedName>
        <fullName evidence="3">Uncharacterized protein ms(2)34Fe isoform X1</fullName>
    </submittedName>
</protein>
<organism evidence="2 3">
    <name type="scientific">Drosophila pseudoobscura pseudoobscura</name>
    <name type="common">Fruit fly</name>
    <dbReference type="NCBI Taxonomy" id="46245"/>
    <lineage>
        <taxon>Eukaryota</taxon>
        <taxon>Metazoa</taxon>
        <taxon>Ecdysozoa</taxon>
        <taxon>Arthropoda</taxon>
        <taxon>Hexapoda</taxon>
        <taxon>Insecta</taxon>
        <taxon>Pterygota</taxon>
        <taxon>Neoptera</taxon>
        <taxon>Endopterygota</taxon>
        <taxon>Diptera</taxon>
        <taxon>Brachycera</taxon>
        <taxon>Muscomorpha</taxon>
        <taxon>Ephydroidea</taxon>
        <taxon>Drosophilidae</taxon>
        <taxon>Drosophila</taxon>
        <taxon>Sophophora</taxon>
    </lineage>
</organism>
<name>A0A6I8V9V7_DROPS</name>
<feature type="compositionally biased region" description="Polar residues" evidence="1">
    <location>
        <begin position="911"/>
        <end position="923"/>
    </location>
</feature>
<evidence type="ECO:0000313" key="3">
    <source>
        <dbReference type="RefSeq" id="XP_015036790.2"/>
    </source>
</evidence>
<keyword evidence="2" id="KW-1185">Reference proteome</keyword>
<feature type="region of interest" description="Disordered" evidence="1">
    <location>
        <begin position="883"/>
        <end position="928"/>
    </location>
</feature>
<sequence length="1565" mass="180361">MNTARSSRRGNRPSVSDHAYHIYCVNFYDNGLSALRDEFIRRIKCGLRRSLFVIDVENEVQLAIQQQDLRISKAYSKRTVGANELMSTDPVSITMQRIRESVAEYENISRNIDQELHFNLYEYWQKNSPAELKNISTDPNKERASRTKNTLDTMRTNATASRKTTKSKAEKGSSEMPKMEKIECVSVTAKDHHKVGKGKPLSKRMYINDNPLTTKIMILVIGHFDNDFYKSLLANHQPVRAIIHFLPEECAYDLLVPRPRRERYLQETIENIQKDIHSLRKRTATKRVGIFQQQLPQMSACLATKFTDDIFNQLSWFVYDLETLREQYVSYYLAPYQEINVKMSPDANMLDSFHMAESLSIQGHYLKSQMPAARADVGTIYLYVESLMSIFGNPRELMTEMEVLLLANPTSSAQTRMLDKVKVYANAFKSIVKLSKNERLFVEQGNSLLSSILSYMDQSLMTNVYHGCLEYNVMRRYFTSGYITESLPYSPYNGELEPIFLPKYAQLYLTDDAVTQRIIELVNDYDDITVEEVFPSVKLYTFRRALNEVFEQQKQTVLPTRLCFRDFTLFEMEQFLNDLVTPQMFDEAMEQNENLAMAHSIATMHGLENEPMIIKCKGGQRLSIDPHVFVRPQSLKAQIKDKEKEEHTPAIAANLESTRSTKSLRQSKTSLQAKFNLTGSGGTNIPYIGLGPNHPMLKGYNLDDTQQKIKSKTSTYFFEEGRITLYEEKWNFRQMNKCLSLNVDGHHVHFKGSAKSVGTTDGNIRVESKNGISLRVLLSDKECAKAVVNYPNGLSTYCHDTHAEHVWSIQENKLDESRRVCTPYGCVIVYYNNSSTVLIMRYNGEVYHLFSYTEAEVEEEEEAATEFINACSTQSTYSSYQPLSNEIKKRKSRDVRSSQNVRSSGGADSLSRPSVQSNTSKESSAARKQRLAKSKQAAVLFASIDFELKYLKFIMGLYNLSYKHLKLITSMGSVVHVQTDGKIWCGKPFKNTEWHDYYANESYSMRNDGVKVIWTKEETRCYHRDGTIIRTGTIEGWDPGVLVDEIDAEISSSSSHRALVRRTTKEVGVPPNPLYINIAEADPFGPVGQTSASSRGSLQSIATEVPRKMSIREYLVEEEGEEVIICDMSFITYVPDSYFLQHQLYAGIHFTFTHLTDVDLKIETEVLMCDNLKIRLYKAPQIEELNPAEVKEVSTVGDAAEHKLPAFQASQSSEADSDEWMKRRNHASISGGGSTQRPPPPPFESAMVDIEGINLRITVSEKQAVVTTRLRKFGCDENALVVREDITLQVDFDKNLSTTFRNWVEILTKFINCFCPKWRTVYFLESSSTECKRKGFELVRSIPPLGKYNFCAGNYFIDVNELMSINNRMKNDFDFYDSDMVKFPRFPLYKTGPQPIEFPMVLNAKIFVELPTQLANSDRIHHFINPFDRIKFRKLRHRFNESVLFHLHPRLRQLVQQEISKRSWANHHQEQQRRNLSEQQRLTLYLAMLKHKVYPNYFQFRDQFYYHIRNIDFFEFMAIKCSEKANPEHYREHIDETEEPTAPAAVPTKKKNKKCLCPKYVKSLQ</sequence>
<dbReference type="Proteomes" id="UP000001819">
    <property type="component" value="Chromosome 4"/>
</dbReference>
<evidence type="ECO:0000313" key="2">
    <source>
        <dbReference type="Proteomes" id="UP000001819"/>
    </source>
</evidence>